<keyword evidence="11" id="KW-1185">Reference proteome</keyword>
<evidence type="ECO:0000256" key="3">
    <source>
        <dbReference type="ARBA" id="ARBA00012744"/>
    </source>
</evidence>
<dbReference type="GO" id="GO:0009251">
    <property type="term" value="P:glucan catabolic process"/>
    <property type="evidence" value="ECO:0007669"/>
    <property type="project" value="TreeGrafter"/>
</dbReference>
<dbReference type="InterPro" id="IPR051915">
    <property type="entry name" value="Cellulose_Degrad_GH3"/>
</dbReference>
<dbReference type="SUPFAM" id="SSF51445">
    <property type="entry name" value="(Trans)glycosidases"/>
    <property type="match status" value="1"/>
</dbReference>
<feature type="domain" description="Glycoside hydrolase family 3 N-terminal" evidence="8">
    <location>
        <begin position="23"/>
        <end position="353"/>
    </location>
</feature>
<sequence>MSDYRDPTQPTAARVADLLGRLTLAEKIAQMTQPEKYSVTPDEVAALGMGSVLSGGGGNPKPNTPATWAAMVSEYDEAARRSRLGIPLLYGVDAVHGHNNVHGATIFPHTISLGAAGDPELARRVARATALETAATGVRWDFAPMVSVVQDPRWGRTYEAFGDDTAAVTALSRAYLLGLQDAGDGRGLASPHAVLGTPKHYLGDGATLWGTSKMEMLGLRFHIDQGDMRVDEATLRAKYLPPYAAAVEAGALCVMPSFSSWNGVKMHAHRYLLTDVLKGEMGLRGFLVSDWQAMDQIDPDYATAIATSINAGLDMNMVPYDWRRFIATLMAAIESGAVPLSRIDDAVGRILTVKFEMGLFEQRPGDLPPLSILGAAEHRALAREAAARGMVLLHNDGGALPIGGGPIFVAGEAADNIGLQCGGWTIKWQGEVTRDLTVGTTILDGLREVAPPDTAITYSPTADFPGDARAAVGLLFVHELPYAEGLGDREDLNLPAEQVALIDKLRARCERLVVVLITGRPLLIAEHLGRAEAWVAAWLPGSEGGAVADVLFGRVPFTGRLPLAWPG</sequence>
<organism evidence="10 11">
    <name type="scientific">Candidatus Promineifilum breve</name>
    <dbReference type="NCBI Taxonomy" id="1806508"/>
    <lineage>
        <taxon>Bacteria</taxon>
        <taxon>Bacillati</taxon>
        <taxon>Chloroflexota</taxon>
        <taxon>Ardenticatenia</taxon>
        <taxon>Candidatus Promineifilales</taxon>
        <taxon>Candidatus Promineifilaceae</taxon>
        <taxon>Candidatus Promineifilum</taxon>
    </lineage>
</organism>
<dbReference type="PRINTS" id="PR00133">
    <property type="entry name" value="GLHYDRLASE3"/>
</dbReference>
<evidence type="ECO:0000256" key="2">
    <source>
        <dbReference type="ARBA" id="ARBA00005336"/>
    </source>
</evidence>
<evidence type="ECO:0000256" key="6">
    <source>
        <dbReference type="ARBA" id="ARBA00023295"/>
    </source>
</evidence>
<evidence type="ECO:0000259" key="8">
    <source>
        <dbReference type="Pfam" id="PF00933"/>
    </source>
</evidence>
<dbReference type="InterPro" id="IPR002772">
    <property type="entry name" value="Glyco_hydro_3_C"/>
</dbReference>
<evidence type="ECO:0000259" key="9">
    <source>
        <dbReference type="Pfam" id="PF01915"/>
    </source>
</evidence>
<dbReference type="PANTHER" id="PTHR30620">
    <property type="entry name" value="PERIPLASMIC BETA-GLUCOSIDASE-RELATED"/>
    <property type="match status" value="1"/>
</dbReference>
<evidence type="ECO:0000313" key="11">
    <source>
        <dbReference type="Proteomes" id="UP000215027"/>
    </source>
</evidence>
<dbReference type="InterPro" id="IPR001764">
    <property type="entry name" value="Glyco_hydro_3_N"/>
</dbReference>
<dbReference type="GO" id="GO:0008422">
    <property type="term" value="F:beta-glucosidase activity"/>
    <property type="evidence" value="ECO:0007669"/>
    <property type="project" value="UniProtKB-EC"/>
</dbReference>
<keyword evidence="5 7" id="KW-0378">Hydrolase</keyword>
<dbReference type="PANTHER" id="PTHR30620:SF16">
    <property type="entry name" value="LYSOSOMAL BETA GLUCOSIDASE"/>
    <property type="match status" value="1"/>
</dbReference>
<evidence type="ECO:0000313" key="10">
    <source>
        <dbReference type="EMBL" id="CUS06366.1"/>
    </source>
</evidence>
<dbReference type="PROSITE" id="PS00775">
    <property type="entry name" value="GLYCOSYL_HYDROL_F3"/>
    <property type="match status" value="1"/>
</dbReference>
<dbReference type="InterPro" id="IPR019800">
    <property type="entry name" value="Glyco_hydro_3_AS"/>
</dbReference>
<dbReference type="InterPro" id="IPR036881">
    <property type="entry name" value="Glyco_hydro_3_C_sf"/>
</dbReference>
<dbReference type="OrthoDB" id="9805821at2"/>
<evidence type="ECO:0000256" key="7">
    <source>
        <dbReference type="RuleBase" id="RU361161"/>
    </source>
</evidence>
<dbReference type="Pfam" id="PF01915">
    <property type="entry name" value="Glyco_hydro_3_C"/>
    <property type="match status" value="1"/>
</dbReference>
<feature type="domain" description="Glycoside hydrolase family 3 C-terminal" evidence="9">
    <location>
        <begin position="390"/>
        <end position="566"/>
    </location>
</feature>
<dbReference type="RefSeq" id="WP_095045644.1">
    <property type="nucleotide sequence ID" value="NZ_LN890656.1"/>
</dbReference>
<name>A0A160T7D8_9CHLR</name>
<dbReference type="AlphaFoldDB" id="A0A160T7D8"/>
<proteinExistence type="inferred from homology"/>
<accession>A0A160T7D8</accession>
<reference evidence="10" key="1">
    <citation type="submission" date="2016-01" db="EMBL/GenBank/DDBJ databases">
        <authorList>
            <person name="Mcilroy J.S."/>
            <person name="Karst M S."/>
            <person name="Albertsen M."/>
        </authorList>
    </citation>
    <scope>NUCLEOTIDE SEQUENCE</scope>
    <source>
        <strain evidence="10">Cfx-K</strain>
    </source>
</reference>
<comment type="catalytic activity">
    <reaction evidence="1">
        <text>Hydrolysis of terminal, non-reducing beta-D-glucosyl residues with release of beta-D-glucose.</text>
        <dbReference type="EC" id="3.2.1.21"/>
    </reaction>
</comment>
<gene>
    <name evidence="10" type="ORF">CFX0092_B0832</name>
</gene>
<dbReference type="Gene3D" id="3.40.50.1700">
    <property type="entry name" value="Glycoside hydrolase family 3 C-terminal domain"/>
    <property type="match status" value="1"/>
</dbReference>
<evidence type="ECO:0000256" key="1">
    <source>
        <dbReference type="ARBA" id="ARBA00000448"/>
    </source>
</evidence>
<dbReference type="Pfam" id="PF00933">
    <property type="entry name" value="Glyco_hydro_3"/>
    <property type="match status" value="1"/>
</dbReference>
<dbReference type="InterPro" id="IPR036962">
    <property type="entry name" value="Glyco_hydro_3_N_sf"/>
</dbReference>
<dbReference type="KEGG" id="pbf:CFX0092_B0832"/>
<evidence type="ECO:0000256" key="4">
    <source>
        <dbReference type="ARBA" id="ARBA00022729"/>
    </source>
</evidence>
<dbReference type="InterPro" id="IPR017853">
    <property type="entry name" value="GH"/>
</dbReference>
<dbReference type="EMBL" id="LN890656">
    <property type="protein sequence ID" value="CUS06366.1"/>
    <property type="molecule type" value="Genomic_DNA"/>
</dbReference>
<comment type="similarity">
    <text evidence="2 7">Belongs to the glycosyl hydrolase 3 family.</text>
</comment>
<dbReference type="EC" id="3.2.1.21" evidence="3"/>
<dbReference type="Proteomes" id="UP000215027">
    <property type="component" value="Chromosome II"/>
</dbReference>
<protein>
    <recommendedName>
        <fullName evidence="3">beta-glucosidase</fullName>
        <ecNumber evidence="3">3.2.1.21</ecNumber>
    </recommendedName>
</protein>
<dbReference type="Gene3D" id="3.20.20.300">
    <property type="entry name" value="Glycoside hydrolase, family 3, N-terminal domain"/>
    <property type="match status" value="1"/>
</dbReference>
<keyword evidence="4" id="KW-0732">Signal</keyword>
<dbReference type="SUPFAM" id="SSF52279">
    <property type="entry name" value="Beta-D-glucan exohydrolase, C-terminal domain"/>
    <property type="match status" value="1"/>
</dbReference>
<keyword evidence="6 7" id="KW-0326">Glycosidase</keyword>
<evidence type="ECO:0000256" key="5">
    <source>
        <dbReference type="ARBA" id="ARBA00022801"/>
    </source>
</evidence>